<comment type="caution">
    <text evidence="1">The sequence shown here is derived from an EMBL/GenBank/DDBJ whole genome shotgun (WGS) entry which is preliminary data.</text>
</comment>
<evidence type="ECO:0000313" key="2">
    <source>
        <dbReference type="Proteomes" id="UP000818323"/>
    </source>
</evidence>
<proteinExistence type="predicted"/>
<organism evidence="1 2">
    <name type="scientific">Microvirga arsenatis</name>
    <dbReference type="NCBI Taxonomy" id="2692265"/>
    <lineage>
        <taxon>Bacteria</taxon>
        <taxon>Pseudomonadati</taxon>
        <taxon>Pseudomonadota</taxon>
        <taxon>Alphaproteobacteria</taxon>
        <taxon>Hyphomicrobiales</taxon>
        <taxon>Methylobacteriaceae</taxon>
        <taxon>Microvirga</taxon>
    </lineage>
</organism>
<reference evidence="1 2" key="1">
    <citation type="submission" date="2020-01" db="EMBL/GenBank/DDBJ databases">
        <title>Microvirga sp. nov., an arsenate reduction bacterium isolated from Tibet hotspring sediments.</title>
        <authorList>
            <person name="Yuan C.-G."/>
        </authorList>
    </citation>
    <scope>NUCLEOTIDE SEQUENCE [LARGE SCALE GENOMIC DNA]</scope>
    <source>
        <strain evidence="1 2">SYSU G3D203</strain>
    </source>
</reference>
<dbReference type="EMBL" id="JAAAXJ010000004">
    <property type="protein sequence ID" value="NBJ24508.1"/>
    <property type="molecule type" value="Genomic_DNA"/>
</dbReference>
<protein>
    <submittedName>
        <fullName evidence="1">Uncharacterized protein</fullName>
    </submittedName>
</protein>
<gene>
    <name evidence="1" type="ORF">GR303_09085</name>
</gene>
<sequence>MIYPVTQNPLFRVLDSLGRDFASHPPAPEPVRGLPRSAEERALDMGFNSLSDLQCRLAEVRLGPASRLAALREWSCVDGSKAGLLALIAAQDDAFALPAAPA</sequence>
<dbReference type="Proteomes" id="UP000818323">
    <property type="component" value="Unassembled WGS sequence"/>
</dbReference>
<keyword evidence="2" id="KW-1185">Reference proteome</keyword>
<dbReference type="RefSeq" id="WP_161722243.1">
    <property type="nucleotide sequence ID" value="NZ_JAAAXI010000003.1"/>
</dbReference>
<evidence type="ECO:0000313" key="1">
    <source>
        <dbReference type="EMBL" id="NBJ24508.1"/>
    </source>
</evidence>
<name>A0ABW9YWS3_9HYPH</name>
<accession>A0ABW9YWS3</accession>